<dbReference type="InterPro" id="IPR036259">
    <property type="entry name" value="MFS_trans_sf"/>
</dbReference>
<dbReference type="SUPFAM" id="SSF103473">
    <property type="entry name" value="MFS general substrate transporter"/>
    <property type="match status" value="1"/>
</dbReference>
<dbReference type="PROSITE" id="PS50850">
    <property type="entry name" value="MFS"/>
    <property type="match status" value="1"/>
</dbReference>
<evidence type="ECO:0000259" key="3">
    <source>
        <dbReference type="PROSITE" id="PS50850"/>
    </source>
</evidence>
<gene>
    <name evidence="4" type="ORF">TCAL_14569</name>
</gene>
<keyword evidence="2" id="KW-0812">Transmembrane</keyword>
<evidence type="ECO:0000313" key="5">
    <source>
        <dbReference type="Proteomes" id="UP000318571"/>
    </source>
</evidence>
<dbReference type="AlphaFoldDB" id="A0A553PB88"/>
<name>A0A553PB88_TIGCA</name>
<feature type="transmembrane region" description="Helical" evidence="2">
    <location>
        <begin position="40"/>
        <end position="61"/>
    </location>
</feature>
<accession>A0A553PB88</accession>
<comment type="caution">
    <text evidence="4">The sequence shown here is derived from an EMBL/GenBank/DDBJ whole genome shotgun (WGS) entry which is preliminary data.</text>
</comment>
<keyword evidence="2" id="KW-0472">Membrane</keyword>
<organism evidence="4 5">
    <name type="scientific">Tigriopus californicus</name>
    <name type="common">Marine copepod</name>
    <dbReference type="NCBI Taxonomy" id="6832"/>
    <lineage>
        <taxon>Eukaryota</taxon>
        <taxon>Metazoa</taxon>
        <taxon>Ecdysozoa</taxon>
        <taxon>Arthropoda</taxon>
        <taxon>Crustacea</taxon>
        <taxon>Multicrustacea</taxon>
        <taxon>Hexanauplia</taxon>
        <taxon>Copepoda</taxon>
        <taxon>Harpacticoida</taxon>
        <taxon>Harpacticidae</taxon>
        <taxon>Tigriopus</taxon>
    </lineage>
</organism>
<evidence type="ECO:0000256" key="1">
    <source>
        <dbReference type="ARBA" id="ARBA00004141"/>
    </source>
</evidence>
<feature type="transmembrane region" description="Helical" evidence="2">
    <location>
        <begin position="73"/>
        <end position="94"/>
    </location>
</feature>
<keyword evidence="2" id="KW-1133">Transmembrane helix</keyword>
<feature type="domain" description="Major facilitator superfamily (MFS) profile" evidence="3">
    <location>
        <begin position="1"/>
        <end position="112"/>
    </location>
</feature>
<dbReference type="InterPro" id="IPR020846">
    <property type="entry name" value="MFS_dom"/>
</dbReference>
<evidence type="ECO:0000313" key="4">
    <source>
        <dbReference type="EMBL" id="TRY74950.1"/>
    </source>
</evidence>
<reference evidence="4 5" key="1">
    <citation type="journal article" date="2018" name="Nat. Ecol. Evol.">
        <title>Genomic signatures of mitonuclear coevolution across populations of Tigriopus californicus.</title>
        <authorList>
            <person name="Barreto F.S."/>
            <person name="Watson E.T."/>
            <person name="Lima T.G."/>
            <person name="Willett C.S."/>
            <person name="Edmands S."/>
            <person name="Li W."/>
            <person name="Burton R.S."/>
        </authorList>
    </citation>
    <scope>NUCLEOTIDE SEQUENCE [LARGE SCALE GENOMIC DNA]</scope>
    <source>
        <strain evidence="4 5">San Diego</strain>
    </source>
</reference>
<proteinExistence type="predicted"/>
<dbReference type="GO" id="GO:0022857">
    <property type="term" value="F:transmembrane transporter activity"/>
    <property type="evidence" value="ECO:0007669"/>
    <property type="project" value="InterPro"/>
</dbReference>
<keyword evidence="5" id="KW-1185">Reference proteome</keyword>
<sequence length="112" mass="12606">MELRSLPLNTPKVPCESFSFDTSQFTLTVTSEWSLVCSEAYMVGLAQTVYFFVQMFGIIIFGILSDTFGRKRMFVPLTCVMGMFGIMGAFMGTYEQYLNSFPANLKPASQFV</sequence>
<evidence type="ECO:0000256" key="2">
    <source>
        <dbReference type="SAM" id="Phobius"/>
    </source>
</evidence>
<dbReference type="Gene3D" id="1.20.1250.20">
    <property type="entry name" value="MFS general substrate transporter like domains"/>
    <property type="match status" value="1"/>
</dbReference>
<dbReference type="Proteomes" id="UP000318571">
    <property type="component" value="Chromosome 2"/>
</dbReference>
<protein>
    <recommendedName>
        <fullName evidence="3">Major facilitator superfamily (MFS) profile domain-containing protein</fullName>
    </recommendedName>
</protein>
<comment type="subcellular location">
    <subcellularLocation>
        <location evidence="1">Membrane</location>
        <topology evidence="1">Multi-pass membrane protein</topology>
    </subcellularLocation>
</comment>
<dbReference type="EMBL" id="VCGU01000005">
    <property type="protein sequence ID" value="TRY74950.1"/>
    <property type="molecule type" value="Genomic_DNA"/>
</dbReference>
<dbReference type="GO" id="GO:0016020">
    <property type="term" value="C:membrane"/>
    <property type="evidence" value="ECO:0007669"/>
    <property type="project" value="UniProtKB-SubCell"/>
</dbReference>
<dbReference type="STRING" id="6832.A0A553PB88"/>